<feature type="signal peptide" evidence="1">
    <location>
        <begin position="1"/>
        <end position="16"/>
    </location>
</feature>
<evidence type="ECO:0000313" key="3">
    <source>
        <dbReference type="Proteomes" id="UP001187192"/>
    </source>
</evidence>
<evidence type="ECO:0000313" key="2">
    <source>
        <dbReference type="EMBL" id="GMN19466.1"/>
    </source>
</evidence>
<feature type="chain" id="PRO_5041739122" evidence="1">
    <location>
        <begin position="17"/>
        <end position="99"/>
    </location>
</feature>
<gene>
    <name evidence="2" type="ORF">TIFTF001_042879</name>
</gene>
<name>A0AA88CK31_FICCA</name>
<accession>A0AA88CK31</accession>
<organism evidence="2 3">
    <name type="scientific">Ficus carica</name>
    <name type="common">Common fig</name>
    <dbReference type="NCBI Taxonomy" id="3494"/>
    <lineage>
        <taxon>Eukaryota</taxon>
        <taxon>Viridiplantae</taxon>
        <taxon>Streptophyta</taxon>
        <taxon>Embryophyta</taxon>
        <taxon>Tracheophyta</taxon>
        <taxon>Spermatophyta</taxon>
        <taxon>Magnoliopsida</taxon>
        <taxon>eudicotyledons</taxon>
        <taxon>Gunneridae</taxon>
        <taxon>Pentapetalae</taxon>
        <taxon>rosids</taxon>
        <taxon>fabids</taxon>
        <taxon>Rosales</taxon>
        <taxon>Moraceae</taxon>
        <taxon>Ficeae</taxon>
        <taxon>Ficus</taxon>
    </lineage>
</organism>
<keyword evidence="1" id="KW-0732">Signal</keyword>
<dbReference type="EMBL" id="BTGU01002516">
    <property type="protein sequence ID" value="GMN19466.1"/>
    <property type="molecule type" value="Genomic_DNA"/>
</dbReference>
<sequence length="99" mass="10255">MIILEVLWGLLLRTDTIRISSTSTSLPVSPITRPQGHVALAYWTYGVCAPQSVRGRHPTGVLVTSSCFPFAGGGALAVTKGMGIGVMVAIAIAMTGLGE</sequence>
<keyword evidence="3" id="KW-1185">Reference proteome</keyword>
<proteinExistence type="predicted"/>
<dbReference type="Proteomes" id="UP001187192">
    <property type="component" value="Unassembled WGS sequence"/>
</dbReference>
<evidence type="ECO:0000256" key="1">
    <source>
        <dbReference type="SAM" id="SignalP"/>
    </source>
</evidence>
<protein>
    <submittedName>
        <fullName evidence="2">Uncharacterized protein</fullName>
    </submittedName>
</protein>
<comment type="caution">
    <text evidence="2">The sequence shown here is derived from an EMBL/GenBank/DDBJ whole genome shotgun (WGS) entry which is preliminary data.</text>
</comment>
<dbReference type="AlphaFoldDB" id="A0AA88CK31"/>
<reference evidence="2" key="1">
    <citation type="submission" date="2023-07" db="EMBL/GenBank/DDBJ databases">
        <title>draft genome sequence of fig (Ficus carica).</title>
        <authorList>
            <person name="Takahashi T."/>
            <person name="Nishimura K."/>
        </authorList>
    </citation>
    <scope>NUCLEOTIDE SEQUENCE</scope>
</reference>